<dbReference type="OrthoDB" id="9802649at2"/>
<dbReference type="EMBL" id="QJSQ01000023">
    <property type="protein sequence ID" value="PYE18189.1"/>
    <property type="molecule type" value="Genomic_DNA"/>
</dbReference>
<dbReference type="PANTHER" id="PTHR43685:SF2">
    <property type="entry name" value="GLYCOSYLTRANSFERASE 2-LIKE DOMAIN-CONTAINING PROTEIN"/>
    <property type="match status" value="1"/>
</dbReference>
<gene>
    <name evidence="2" type="ORF">C7410_1235</name>
</gene>
<reference evidence="2 3" key="1">
    <citation type="submission" date="2018-06" db="EMBL/GenBank/DDBJ databases">
        <title>Genomic Encyclopedia of Type Strains, Phase IV (KMG-V): Genome sequencing to study the core and pangenomes of soil and plant-associated prokaryotes.</title>
        <authorList>
            <person name="Whitman W."/>
        </authorList>
    </citation>
    <scope>NUCLEOTIDE SEQUENCE [LARGE SCALE GENOMIC DNA]</scope>
    <source>
        <strain evidence="2 3">SRCL-318</strain>
    </source>
</reference>
<proteinExistence type="predicted"/>
<name>A0A2V4UGP3_9BURK</name>
<dbReference type="GO" id="GO:0016740">
    <property type="term" value="F:transferase activity"/>
    <property type="evidence" value="ECO:0007669"/>
    <property type="project" value="UniProtKB-KW"/>
</dbReference>
<dbReference type="Proteomes" id="UP000247772">
    <property type="component" value="Unassembled WGS sequence"/>
</dbReference>
<organism evidence="2 3">
    <name type="scientific">Paraburkholderia silvatlantica</name>
    <dbReference type="NCBI Taxonomy" id="321895"/>
    <lineage>
        <taxon>Bacteria</taxon>
        <taxon>Pseudomonadati</taxon>
        <taxon>Pseudomonadota</taxon>
        <taxon>Betaproteobacteria</taxon>
        <taxon>Burkholderiales</taxon>
        <taxon>Burkholderiaceae</taxon>
        <taxon>Paraburkholderia</taxon>
    </lineage>
</organism>
<sequence length="312" mass="35273">MRCDFDNAYNVSVIIPHYNSLDLLWVAIESISSQTVVPREIIVVDDASGLQLELPGRCGDNIVLRLIRESENHGAAWCRNRGIEEATGDLIAFLDADDRWLPDKLERCIAAFGPKPAGNEAKVLFSNVVLTDAGRRILGNRSPYDGQSMLDFILLEGGYIQTSSIMMWRHQYPLISFDASLRRHQDWDFAIRAEMAGCVFVYLHDALVEYSLSESPARISKAISCEPSLVFFEKYNKLMSKGHVSSFIFNVLIYKKMSVALRLAIVERVLLREIEIPGKDWASLFARLVIGWGGVNLIKQLRRIIQAQDYST</sequence>
<dbReference type="PANTHER" id="PTHR43685">
    <property type="entry name" value="GLYCOSYLTRANSFERASE"/>
    <property type="match status" value="1"/>
</dbReference>
<evidence type="ECO:0000313" key="3">
    <source>
        <dbReference type="Proteomes" id="UP000247772"/>
    </source>
</evidence>
<accession>A0A2V4UGP3</accession>
<keyword evidence="2" id="KW-0808">Transferase</keyword>
<evidence type="ECO:0000313" key="2">
    <source>
        <dbReference type="EMBL" id="PYE18189.1"/>
    </source>
</evidence>
<feature type="domain" description="Glycosyltransferase 2-like" evidence="1">
    <location>
        <begin position="12"/>
        <end position="116"/>
    </location>
</feature>
<dbReference type="AlphaFoldDB" id="A0A2V4UGP3"/>
<evidence type="ECO:0000259" key="1">
    <source>
        <dbReference type="Pfam" id="PF00535"/>
    </source>
</evidence>
<dbReference type="Gene3D" id="3.90.550.10">
    <property type="entry name" value="Spore Coat Polysaccharide Biosynthesis Protein SpsA, Chain A"/>
    <property type="match status" value="1"/>
</dbReference>
<dbReference type="InterPro" id="IPR001173">
    <property type="entry name" value="Glyco_trans_2-like"/>
</dbReference>
<dbReference type="SUPFAM" id="SSF53448">
    <property type="entry name" value="Nucleotide-diphospho-sugar transferases"/>
    <property type="match status" value="1"/>
</dbReference>
<protein>
    <submittedName>
        <fullName evidence="2">Glycosyl transferase family 2</fullName>
    </submittedName>
</protein>
<comment type="caution">
    <text evidence="2">The sequence shown here is derived from an EMBL/GenBank/DDBJ whole genome shotgun (WGS) entry which is preliminary data.</text>
</comment>
<dbReference type="Pfam" id="PF00535">
    <property type="entry name" value="Glycos_transf_2"/>
    <property type="match status" value="1"/>
</dbReference>
<dbReference type="InterPro" id="IPR050834">
    <property type="entry name" value="Glycosyltransf_2"/>
</dbReference>
<dbReference type="InterPro" id="IPR029044">
    <property type="entry name" value="Nucleotide-diphossugar_trans"/>
</dbReference>